<name>A0A915NTR0_9BILA</name>
<feature type="domain" description="Nematode cuticle collagen N-terminal" evidence="4">
    <location>
        <begin position="36"/>
        <end position="88"/>
    </location>
</feature>
<feature type="region of interest" description="Disordered" evidence="2">
    <location>
        <begin position="122"/>
        <end position="193"/>
    </location>
</feature>
<evidence type="ECO:0000256" key="3">
    <source>
        <dbReference type="SAM" id="Phobius"/>
    </source>
</evidence>
<evidence type="ECO:0000256" key="1">
    <source>
        <dbReference type="ARBA" id="ARBA00022737"/>
    </source>
</evidence>
<feature type="region of interest" description="Disordered" evidence="2">
    <location>
        <begin position="258"/>
        <end position="376"/>
    </location>
</feature>
<protein>
    <submittedName>
        <fullName evidence="6">Nematode cuticle collagen N-terminal domain-containing protein</fullName>
    </submittedName>
</protein>
<evidence type="ECO:0000256" key="2">
    <source>
        <dbReference type="SAM" id="MobiDB-lite"/>
    </source>
</evidence>
<organism evidence="5 6">
    <name type="scientific">Meloidogyne floridensis</name>
    <dbReference type="NCBI Taxonomy" id="298350"/>
    <lineage>
        <taxon>Eukaryota</taxon>
        <taxon>Metazoa</taxon>
        <taxon>Ecdysozoa</taxon>
        <taxon>Nematoda</taxon>
        <taxon>Chromadorea</taxon>
        <taxon>Rhabditida</taxon>
        <taxon>Tylenchina</taxon>
        <taxon>Tylenchomorpha</taxon>
        <taxon>Tylenchoidea</taxon>
        <taxon>Meloidogynidae</taxon>
        <taxon>Meloidogyninae</taxon>
        <taxon>Meloidogyne</taxon>
    </lineage>
</organism>
<keyword evidence="3" id="KW-0812">Transmembrane</keyword>
<keyword evidence="5" id="KW-1185">Reference proteome</keyword>
<keyword evidence="1" id="KW-0677">Repeat</keyword>
<dbReference type="WBParaSite" id="scf7180000421613.g7375">
    <property type="protein sequence ID" value="scf7180000421613.g7375"/>
    <property type="gene ID" value="scf7180000421613.g7375"/>
</dbReference>
<dbReference type="InterPro" id="IPR002486">
    <property type="entry name" value="Col_cuticle_N"/>
</dbReference>
<proteinExistence type="predicted"/>
<dbReference type="SMART" id="SM01088">
    <property type="entry name" value="Col_cuticle_N"/>
    <property type="match status" value="1"/>
</dbReference>
<feature type="region of interest" description="Disordered" evidence="2">
    <location>
        <begin position="214"/>
        <end position="244"/>
    </location>
</feature>
<dbReference type="Pfam" id="PF01484">
    <property type="entry name" value="Col_cuticle_N"/>
    <property type="match status" value="1"/>
</dbReference>
<sequence length="504" mass="53229">MENILILLGCSSLENQEENIIDEDVKMKREIKNARQLAMFSISCCCCSIVLALVTLPALLSSVRTLHSDIQIESDFCRIRLRNFWTEMENEENNEEIQIRQKRAWLFGRWVPDSSVVHAAKTFTGSEQKSPSSSGSYGGYGASSPISQPDEINDKKQSPEFDSSASAYGGAETLVLGSDPSPPSIKPQSSPIMRQEATTIEICCCCQGAPGEQGDAGEDGENGQDGAPGAPGEAGRDGTILSSDGALKEPCIICPVGPGGPMGLQGPRGPPGPRGANGNSGIDGKRGEPGMEGSPGPVGNIGPSGIPGRQFHADGPRGPPGKTGPKGPKGITGCQGPPGNTVQGPKGPPGDPGRPGKDGRKGIQGPNGAIGDKGISGDCTHCPMPRTPPELTSMVTSEAPTDFPPPPPYNVVTTTTAAARISRGCQNPPKECNCVASSELQMALERFRVYKRALVRYDDLCWLLLHNLSGSDRVLLQMPSRPYHSLDRCWEHVFASHLGLSEAE</sequence>
<feature type="compositionally biased region" description="Low complexity" evidence="2">
    <location>
        <begin position="323"/>
        <end position="332"/>
    </location>
</feature>
<dbReference type="Pfam" id="PF01391">
    <property type="entry name" value="Collagen"/>
    <property type="match status" value="2"/>
</dbReference>
<accession>A0A915NTR0</accession>
<dbReference type="PANTHER" id="PTHR24637">
    <property type="entry name" value="COLLAGEN"/>
    <property type="match status" value="1"/>
</dbReference>
<dbReference type="PANTHER" id="PTHR24637:SF348">
    <property type="entry name" value="NEMATODE CUTICLE COLLAGEN N-TERMINAL DOMAIN-CONTAINING PROTEIN"/>
    <property type="match status" value="1"/>
</dbReference>
<keyword evidence="3" id="KW-1133">Transmembrane helix</keyword>
<feature type="transmembrane region" description="Helical" evidence="3">
    <location>
        <begin position="37"/>
        <end position="60"/>
    </location>
</feature>
<evidence type="ECO:0000259" key="4">
    <source>
        <dbReference type="SMART" id="SM01088"/>
    </source>
</evidence>
<dbReference type="GO" id="GO:0042302">
    <property type="term" value="F:structural constituent of cuticle"/>
    <property type="evidence" value="ECO:0007669"/>
    <property type="project" value="InterPro"/>
</dbReference>
<dbReference type="InterPro" id="IPR008160">
    <property type="entry name" value="Collagen"/>
</dbReference>
<dbReference type="Proteomes" id="UP000887560">
    <property type="component" value="Unplaced"/>
</dbReference>
<evidence type="ECO:0000313" key="5">
    <source>
        <dbReference type="Proteomes" id="UP000887560"/>
    </source>
</evidence>
<dbReference type="AlphaFoldDB" id="A0A915NTR0"/>
<evidence type="ECO:0000313" key="6">
    <source>
        <dbReference type="WBParaSite" id="scf7180000421613.g7375"/>
    </source>
</evidence>
<reference evidence="6" key="1">
    <citation type="submission" date="2022-11" db="UniProtKB">
        <authorList>
            <consortium name="WormBaseParasite"/>
        </authorList>
    </citation>
    <scope>IDENTIFICATION</scope>
</reference>
<keyword evidence="3" id="KW-0472">Membrane</keyword>